<dbReference type="EMBL" id="BLXT01001660">
    <property type="protein sequence ID" value="GFN87111.1"/>
    <property type="molecule type" value="Genomic_DNA"/>
</dbReference>
<organism evidence="2 3">
    <name type="scientific">Plakobranchus ocellatus</name>
    <dbReference type="NCBI Taxonomy" id="259542"/>
    <lineage>
        <taxon>Eukaryota</taxon>
        <taxon>Metazoa</taxon>
        <taxon>Spiralia</taxon>
        <taxon>Lophotrochozoa</taxon>
        <taxon>Mollusca</taxon>
        <taxon>Gastropoda</taxon>
        <taxon>Heterobranchia</taxon>
        <taxon>Euthyneura</taxon>
        <taxon>Panpulmonata</taxon>
        <taxon>Sacoglossa</taxon>
        <taxon>Placobranchoidea</taxon>
        <taxon>Plakobranchidae</taxon>
        <taxon>Plakobranchus</taxon>
    </lineage>
</organism>
<feature type="domain" description="Transposable element P transposase-like RNase H" evidence="1">
    <location>
        <begin position="2"/>
        <end position="87"/>
    </location>
</feature>
<proteinExistence type="predicted"/>
<evidence type="ECO:0000259" key="1">
    <source>
        <dbReference type="Pfam" id="PF21787"/>
    </source>
</evidence>
<sequence length="99" mass="10733">MVVFVDIRNGVFDDSAPPATDVLVLMTVAVNSSCKVALGYFLINGLSGTERTDIIKTCTLKLHDVGVQVISLTCDGPFCHFSMLKQLCACLQGNDFNKF</sequence>
<gene>
    <name evidence="2" type="ORF">PoB_001361700</name>
</gene>
<protein>
    <submittedName>
        <fullName evidence="2">THAP domain-containing protein 9</fullName>
    </submittedName>
</protein>
<dbReference type="InterPro" id="IPR048365">
    <property type="entry name" value="TNP-like_RNaseH_N"/>
</dbReference>
<comment type="caution">
    <text evidence="2">The sequence shown here is derived from an EMBL/GenBank/DDBJ whole genome shotgun (WGS) entry which is preliminary data.</text>
</comment>
<evidence type="ECO:0000313" key="2">
    <source>
        <dbReference type="EMBL" id="GFN87111.1"/>
    </source>
</evidence>
<accession>A0AAV3YY31</accession>
<dbReference type="AlphaFoldDB" id="A0AAV3YY31"/>
<keyword evidence="3" id="KW-1185">Reference proteome</keyword>
<reference evidence="2 3" key="1">
    <citation type="journal article" date="2021" name="Elife">
        <title>Chloroplast acquisition without the gene transfer in kleptoplastic sea slugs, Plakobranchus ocellatus.</title>
        <authorList>
            <person name="Maeda T."/>
            <person name="Takahashi S."/>
            <person name="Yoshida T."/>
            <person name="Shimamura S."/>
            <person name="Takaki Y."/>
            <person name="Nagai Y."/>
            <person name="Toyoda A."/>
            <person name="Suzuki Y."/>
            <person name="Arimoto A."/>
            <person name="Ishii H."/>
            <person name="Satoh N."/>
            <person name="Nishiyama T."/>
            <person name="Hasebe M."/>
            <person name="Maruyama T."/>
            <person name="Minagawa J."/>
            <person name="Obokata J."/>
            <person name="Shigenobu S."/>
        </authorList>
    </citation>
    <scope>NUCLEOTIDE SEQUENCE [LARGE SCALE GENOMIC DNA]</scope>
</reference>
<name>A0AAV3YY31_9GAST</name>
<dbReference type="Proteomes" id="UP000735302">
    <property type="component" value="Unassembled WGS sequence"/>
</dbReference>
<dbReference type="Pfam" id="PF21787">
    <property type="entry name" value="TNP-like_RNaseH_N"/>
    <property type="match status" value="1"/>
</dbReference>
<evidence type="ECO:0000313" key="3">
    <source>
        <dbReference type="Proteomes" id="UP000735302"/>
    </source>
</evidence>